<reference evidence="3" key="1">
    <citation type="submission" date="2019-03" db="EMBL/GenBank/DDBJ databases">
        <title>Single cell metagenomics reveals metabolic interactions within the superorganism composed of flagellate Streblomastix strix and complex community of Bacteroidetes bacteria on its surface.</title>
        <authorList>
            <person name="Treitli S.C."/>
            <person name="Kolisko M."/>
            <person name="Husnik F."/>
            <person name="Keeling P."/>
            <person name="Hampl V."/>
        </authorList>
    </citation>
    <scope>NUCLEOTIDE SEQUENCE</scope>
    <source>
        <strain evidence="3">STM</strain>
    </source>
</reference>
<proteinExistence type="predicted"/>
<evidence type="ECO:0000259" key="2">
    <source>
        <dbReference type="Pfam" id="PF13808"/>
    </source>
</evidence>
<comment type="caution">
    <text evidence="3">The sequence shown here is derived from an EMBL/GenBank/DDBJ whole genome shotgun (WGS) entry which is preliminary data.</text>
</comment>
<keyword evidence="1" id="KW-0472">Membrane</keyword>
<feature type="domain" description="H repeat-associated protein N-terminal" evidence="2">
    <location>
        <begin position="32"/>
        <end position="89"/>
    </location>
</feature>
<sequence length="103" mass="12139">MTNCQREEYYILIVCSFAKTQTSHDNNKSSPAFQHLPDSRMSRNRKHNLLDILILSILSILCGAESWDAIKFFGTTNQIFLKQFLQRQRYISWDKNHVIFIIS</sequence>
<protein>
    <recommendedName>
        <fullName evidence="2">H repeat-associated protein N-terminal domain-containing protein</fullName>
    </recommendedName>
</protein>
<keyword evidence="1" id="KW-1133">Transmembrane helix</keyword>
<evidence type="ECO:0000256" key="1">
    <source>
        <dbReference type="SAM" id="Phobius"/>
    </source>
</evidence>
<dbReference type="AlphaFoldDB" id="A0A5J4RMK4"/>
<name>A0A5J4RMK4_9ZZZZ</name>
<dbReference type="InterPro" id="IPR032806">
    <property type="entry name" value="YbfD_N"/>
</dbReference>
<dbReference type="Pfam" id="PF13808">
    <property type="entry name" value="DDE_Tnp_1_assoc"/>
    <property type="match status" value="1"/>
</dbReference>
<organism evidence="3">
    <name type="scientific">termite gut metagenome</name>
    <dbReference type="NCBI Taxonomy" id="433724"/>
    <lineage>
        <taxon>unclassified sequences</taxon>
        <taxon>metagenomes</taxon>
        <taxon>organismal metagenomes</taxon>
    </lineage>
</organism>
<dbReference type="EMBL" id="SNRY01001008">
    <property type="protein sequence ID" value="KAA6334343.1"/>
    <property type="molecule type" value="Genomic_DNA"/>
</dbReference>
<keyword evidence="1" id="KW-0812">Transmembrane</keyword>
<accession>A0A5J4RMK4</accession>
<gene>
    <name evidence="3" type="ORF">EZS27_017328</name>
</gene>
<feature type="transmembrane region" description="Helical" evidence="1">
    <location>
        <begin position="49"/>
        <end position="67"/>
    </location>
</feature>
<evidence type="ECO:0000313" key="3">
    <source>
        <dbReference type="EMBL" id="KAA6334343.1"/>
    </source>
</evidence>